<feature type="domain" description="Alpha-L-arabinofuranosidase B arabinose-binding" evidence="8">
    <location>
        <begin position="612"/>
        <end position="751"/>
    </location>
</feature>
<dbReference type="Proteomes" id="UP000295444">
    <property type="component" value="Unassembled WGS sequence"/>
</dbReference>
<evidence type="ECO:0000259" key="6">
    <source>
        <dbReference type="Pfam" id="PF02836"/>
    </source>
</evidence>
<keyword evidence="2 9" id="KW-0378">Hydrolase</keyword>
<dbReference type="Pfam" id="PF00703">
    <property type="entry name" value="Glyco_hydro_2"/>
    <property type="match status" value="1"/>
</dbReference>
<evidence type="ECO:0000313" key="9">
    <source>
        <dbReference type="EMBL" id="TDQ01029.1"/>
    </source>
</evidence>
<dbReference type="Pfam" id="PF02837">
    <property type="entry name" value="Glyco_hydro_2_N"/>
    <property type="match status" value="1"/>
</dbReference>
<feature type="domain" description="Glycoside hydrolase family 2 catalytic" evidence="6">
    <location>
        <begin position="350"/>
        <end position="463"/>
    </location>
</feature>
<organism evidence="9 10">
    <name type="scientific">Labedaea rhizosphaerae</name>
    <dbReference type="NCBI Taxonomy" id="598644"/>
    <lineage>
        <taxon>Bacteria</taxon>
        <taxon>Bacillati</taxon>
        <taxon>Actinomycetota</taxon>
        <taxon>Actinomycetes</taxon>
        <taxon>Pseudonocardiales</taxon>
        <taxon>Pseudonocardiaceae</taxon>
        <taxon>Labedaea</taxon>
    </lineage>
</organism>
<feature type="domain" description="Glycoside hydrolase family 2 immunoglobulin-like beta-sandwich" evidence="5">
    <location>
        <begin position="221"/>
        <end position="308"/>
    </location>
</feature>
<dbReference type="GO" id="GO:0046556">
    <property type="term" value="F:alpha-L-arabinofuranosidase activity"/>
    <property type="evidence" value="ECO:0007669"/>
    <property type="project" value="InterPro"/>
</dbReference>
<dbReference type="RefSeq" id="WP_133849662.1">
    <property type="nucleotide sequence ID" value="NZ_SNXZ01000002.1"/>
</dbReference>
<reference evidence="9 10" key="1">
    <citation type="submission" date="2019-03" db="EMBL/GenBank/DDBJ databases">
        <title>Genomic Encyclopedia of Type Strains, Phase IV (KMG-IV): sequencing the most valuable type-strain genomes for metagenomic binning, comparative biology and taxonomic classification.</title>
        <authorList>
            <person name="Goeker M."/>
        </authorList>
    </citation>
    <scope>NUCLEOTIDE SEQUENCE [LARGE SCALE GENOMIC DNA]</scope>
    <source>
        <strain evidence="9 10">DSM 45361</strain>
    </source>
</reference>
<gene>
    <name evidence="9" type="ORF">EV186_102896</name>
</gene>
<dbReference type="Gene3D" id="2.60.40.10">
    <property type="entry name" value="Immunoglobulins"/>
    <property type="match status" value="1"/>
</dbReference>
<dbReference type="InterPro" id="IPR006104">
    <property type="entry name" value="Glyco_hydro_2_N"/>
</dbReference>
<dbReference type="GO" id="GO:0046373">
    <property type="term" value="P:L-arabinose metabolic process"/>
    <property type="evidence" value="ECO:0007669"/>
    <property type="project" value="InterPro"/>
</dbReference>
<protein>
    <submittedName>
        <fullName evidence="9">Glycosyl hydrolase family 2</fullName>
    </submittedName>
</protein>
<evidence type="ECO:0000313" key="10">
    <source>
        <dbReference type="Proteomes" id="UP000295444"/>
    </source>
</evidence>
<accession>A0A4R6SJC2</accession>
<evidence type="ECO:0000259" key="5">
    <source>
        <dbReference type="Pfam" id="PF00703"/>
    </source>
</evidence>
<feature type="domain" description="Glycosyl hydrolases family 2 sugar binding" evidence="7">
    <location>
        <begin position="95"/>
        <end position="184"/>
    </location>
</feature>
<dbReference type="Pfam" id="PF02836">
    <property type="entry name" value="Glyco_hydro_2_C"/>
    <property type="match status" value="1"/>
</dbReference>
<keyword evidence="10" id="KW-1185">Reference proteome</keyword>
<evidence type="ECO:0000256" key="4">
    <source>
        <dbReference type="SAM" id="SignalP"/>
    </source>
</evidence>
<dbReference type="InterPro" id="IPR008979">
    <property type="entry name" value="Galactose-bd-like_sf"/>
</dbReference>
<dbReference type="InterPro" id="IPR006102">
    <property type="entry name" value="Ig-like_GH2"/>
</dbReference>
<dbReference type="SUPFAM" id="SSF51445">
    <property type="entry name" value="(Trans)glycosidases"/>
    <property type="match status" value="1"/>
</dbReference>
<comment type="caution">
    <text evidence="9">The sequence shown here is derived from an EMBL/GenBank/DDBJ whole genome shotgun (WGS) entry which is preliminary data.</text>
</comment>
<dbReference type="InterPro" id="IPR036156">
    <property type="entry name" value="Beta-gal/glucu_dom_sf"/>
</dbReference>
<proteinExistence type="inferred from homology"/>
<evidence type="ECO:0000256" key="1">
    <source>
        <dbReference type="ARBA" id="ARBA00007401"/>
    </source>
</evidence>
<dbReference type="AlphaFoldDB" id="A0A4R6SJC2"/>
<comment type="similarity">
    <text evidence="1">Belongs to the glycosyl hydrolase 2 family.</text>
</comment>
<dbReference type="InterPro" id="IPR013783">
    <property type="entry name" value="Ig-like_fold"/>
</dbReference>
<feature type="signal peptide" evidence="4">
    <location>
        <begin position="1"/>
        <end position="24"/>
    </location>
</feature>
<dbReference type="CDD" id="cd23399">
    <property type="entry name" value="beta-trefoil_ABD_ABFB"/>
    <property type="match status" value="1"/>
</dbReference>
<keyword evidence="3" id="KW-0326">Glycosidase</keyword>
<feature type="chain" id="PRO_5020308593" evidence="4">
    <location>
        <begin position="25"/>
        <end position="758"/>
    </location>
</feature>
<dbReference type="Gene3D" id="2.60.120.260">
    <property type="entry name" value="Galactose-binding domain-like"/>
    <property type="match status" value="1"/>
</dbReference>
<dbReference type="InterPro" id="IPR007934">
    <property type="entry name" value="AbfB_ABD"/>
</dbReference>
<evidence type="ECO:0000259" key="7">
    <source>
        <dbReference type="Pfam" id="PF02837"/>
    </source>
</evidence>
<dbReference type="PANTHER" id="PTHR42732:SF2">
    <property type="entry name" value="BETA-MANNOSIDASE"/>
    <property type="match status" value="1"/>
</dbReference>
<dbReference type="SUPFAM" id="SSF49785">
    <property type="entry name" value="Galactose-binding domain-like"/>
    <property type="match status" value="1"/>
</dbReference>
<evidence type="ECO:0000256" key="2">
    <source>
        <dbReference type="ARBA" id="ARBA00022801"/>
    </source>
</evidence>
<sequence>MVRRVLLVLLAVLLPVLGVSVAGAAPQLQTWQPKPFPMTTPWSTQVGPDNALPEYPRPQLTRPDWQNLNGVWQYRAAAAGDAPPIGQTLAQSILVPYPVESALSGIQAHSDRMWYRRTFTVPAGWSGRRVQLNFGAVDWQADVWVNGTKVGTHKGGYGRFSFDVTDRLRAGDNELIVGVYAPVDSGSQPIGKQRKAPSSIFYTASSGIWQTVWLEPTPAAHVTRLDVTPDVPNNRVAVTVHGAGAGGQTATVTVKSGDTVIGSASGPVDTVIQVPVPKAHLWSPDDPFLYDLTVALGDDAVGSYFGMRTISKAVLDGVVRPTLNGRFVMSVGTLDQGFWPDGLYTAPTDDALKFDLQAHKDLGFNTVRKHIKVEPDRWYYWADKLGLMVWQDMPAMRTSPAPDLAAKATFEAELREMVDQHRSDTSIVQWIPFNEGWGEYDSSRIADMVKDSDPSRLVNNNSGSNCCGTDGGNGDVIDDHRYVGPGNTSKPSRARIAVLGEFGGLGLRVTGHEWQPGKGSGYEMVPGGAALTDRYVSLDWGAQRLQSRNGLSAVIYTQLTDVENEVNGLYTYDRQVLKVDTAQVRAANRALIEGTPVRVAAPLPVDHRISLNVTTVPYVDRYVRHANGLGYTAHVDTTSTALLKQDATWTVRTGLGDKSCYSFESVNDPGQYLRHAGSRVRLAAKDGTSEFNRDATWCSRPSVTSAGISLEALDFPGKYLRHYNSELWLAADGGTHAYESHTSFGPDVTWMVAAPWAS</sequence>
<dbReference type="Pfam" id="PF05270">
    <property type="entry name" value="AbfB"/>
    <property type="match status" value="1"/>
</dbReference>
<name>A0A4R6SJC2_LABRH</name>
<dbReference type="InterPro" id="IPR036195">
    <property type="entry name" value="AbfB_ABD_sf"/>
</dbReference>
<evidence type="ECO:0000256" key="3">
    <source>
        <dbReference type="ARBA" id="ARBA00023295"/>
    </source>
</evidence>
<dbReference type="InterPro" id="IPR051913">
    <property type="entry name" value="GH2_Domain-Containing"/>
</dbReference>
<dbReference type="SUPFAM" id="SSF110221">
    <property type="entry name" value="AbfB domain"/>
    <property type="match status" value="1"/>
</dbReference>
<dbReference type="InterPro" id="IPR017853">
    <property type="entry name" value="GH"/>
</dbReference>
<dbReference type="EMBL" id="SNXZ01000002">
    <property type="protein sequence ID" value="TDQ01029.1"/>
    <property type="molecule type" value="Genomic_DNA"/>
</dbReference>
<evidence type="ECO:0000259" key="8">
    <source>
        <dbReference type="Pfam" id="PF05270"/>
    </source>
</evidence>
<dbReference type="OrthoDB" id="9762066at2"/>
<dbReference type="PANTHER" id="PTHR42732">
    <property type="entry name" value="BETA-GALACTOSIDASE"/>
    <property type="match status" value="1"/>
</dbReference>
<dbReference type="Gene3D" id="2.80.10.50">
    <property type="match status" value="1"/>
</dbReference>
<dbReference type="SUPFAM" id="SSF49303">
    <property type="entry name" value="beta-Galactosidase/glucuronidase domain"/>
    <property type="match status" value="1"/>
</dbReference>
<dbReference type="InterPro" id="IPR006103">
    <property type="entry name" value="Glyco_hydro_2_cat"/>
</dbReference>
<dbReference type="Gene3D" id="3.20.20.80">
    <property type="entry name" value="Glycosidases"/>
    <property type="match status" value="1"/>
</dbReference>
<keyword evidence="4" id="KW-0732">Signal</keyword>